<evidence type="ECO:0000313" key="6">
    <source>
        <dbReference type="EMBL" id="KTR82797.1"/>
    </source>
</evidence>
<dbReference type="Pfam" id="PF01418">
    <property type="entry name" value="HTH_6"/>
    <property type="match status" value="1"/>
</dbReference>
<reference evidence="6 7" key="1">
    <citation type="journal article" date="2016" name="Front. Microbiol.">
        <title>Genomic Resource of Rice Seed Associated Bacteria.</title>
        <authorList>
            <person name="Midha S."/>
            <person name="Bansal K."/>
            <person name="Sharma S."/>
            <person name="Kumar N."/>
            <person name="Patil P.P."/>
            <person name="Chaudhry V."/>
            <person name="Patil P.B."/>
        </authorList>
    </citation>
    <scope>NUCLEOTIDE SEQUENCE [LARGE SCALE GENOMIC DNA]</scope>
    <source>
        <strain evidence="6 7">NS354</strain>
    </source>
</reference>
<dbReference type="GO" id="GO:0003700">
    <property type="term" value="F:DNA-binding transcription factor activity"/>
    <property type="evidence" value="ECO:0007669"/>
    <property type="project" value="InterPro"/>
</dbReference>
<keyword evidence="7" id="KW-1185">Reference proteome</keyword>
<dbReference type="InterPro" id="IPR009057">
    <property type="entry name" value="Homeodomain-like_sf"/>
</dbReference>
<name>A0A147EEG7_9MICO</name>
<dbReference type="GO" id="GO:0003677">
    <property type="term" value="F:DNA binding"/>
    <property type="evidence" value="ECO:0007669"/>
    <property type="project" value="UniProtKB-KW"/>
</dbReference>
<dbReference type="Proteomes" id="UP000070810">
    <property type="component" value="Unassembled WGS sequence"/>
</dbReference>
<keyword evidence="3" id="KW-0804">Transcription</keyword>
<evidence type="ECO:0000313" key="7">
    <source>
        <dbReference type="Proteomes" id="UP000070810"/>
    </source>
</evidence>
<dbReference type="PROSITE" id="PS51071">
    <property type="entry name" value="HTH_RPIR"/>
    <property type="match status" value="1"/>
</dbReference>
<gene>
    <name evidence="6" type="ORF">NS354_10950</name>
</gene>
<dbReference type="Gene3D" id="1.10.10.10">
    <property type="entry name" value="Winged helix-like DNA-binding domain superfamily/Winged helix DNA-binding domain"/>
    <property type="match status" value="1"/>
</dbReference>
<dbReference type="PROSITE" id="PS51464">
    <property type="entry name" value="SIS"/>
    <property type="match status" value="1"/>
</dbReference>
<dbReference type="InterPro" id="IPR001347">
    <property type="entry name" value="SIS_dom"/>
</dbReference>
<dbReference type="SUPFAM" id="SSF53697">
    <property type="entry name" value="SIS domain"/>
    <property type="match status" value="1"/>
</dbReference>
<comment type="caution">
    <text evidence="6">The sequence shown here is derived from an EMBL/GenBank/DDBJ whole genome shotgun (WGS) entry which is preliminary data.</text>
</comment>
<dbReference type="EMBL" id="LDRK01000091">
    <property type="protein sequence ID" value="KTR82797.1"/>
    <property type="molecule type" value="Genomic_DNA"/>
</dbReference>
<accession>A0A147EEG7</accession>
<dbReference type="PANTHER" id="PTHR30514">
    <property type="entry name" value="GLUCOKINASE"/>
    <property type="match status" value="1"/>
</dbReference>
<dbReference type="InterPro" id="IPR047640">
    <property type="entry name" value="RpiR-like"/>
</dbReference>
<evidence type="ECO:0000259" key="4">
    <source>
        <dbReference type="PROSITE" id="PS51071"/>
    </source>
</evidence>
<feature type="domain" description="SIS" evidence="5">
    <location>
        <begin position="127"/>
        <end position="263"/>
    </location>
</feature>
<organism evidence="6 7">
    <name type="scientific">Leucobacter chromiiresistens</name>
    <dbReference type="NCBI Taxonomy" id="1079994"/>
    <lineage>
        <taxon>Bacteria</taxon>
        <taxon>Bacillati</taxon>
        <taxon>Actinomycetota</taxon>
        <taxon>Actinomycetes</taxon>
        <taxon>Micrococcales</taxon>
        <taxon>Microbacteriaceae</taxon>
        <taxon>Leucobacter</taxon>
    </lineage>
</organism>
<dbReference type="InterPro" id="IPR046348">
    <property type="entry name" value="SIS_dom_sf"/>
</dbReference>
<evidence type="ECO:0000256" key="3">
    <source>
        <dbReference type="ARBA" id="ARBA00023163"/>
    </source>
</evidence>
<dbReference type="InterPro" id="IPR036388">
    <property type="entry name" value="WH-like_DNA-bd_sf"/>
</dbReference>
<dbReference type="GO" id="GO:0097367">
    <property type="term" value="F:carbohydrate derivative binding"/>
    <property type="evidence" value="ECO:0007669"/>
    <property type="project" value="InterPro"/>
</dbReference>
<dbReference type="CDD" id="cd05013">
    <property type="entry name" value="SIS_RpiR"/>
    <property type="match status" value="1"/>
</dbReference>
<dbReference type="InterPro" id="IPR000281">
    <property type="entry name" value="HTH_RpiR"/>
</dbReference>
<dbReference type="InterPro" id="IPR035472">
    <property type="entry name" value="RpiR-like_SIS"/>
</dbReference>
<evidence type="ECO:0000259" key="5">
    <source>
        <dbReference type="PROSITE" id="PS51464"/>
    </source>
</evidence>
<dbReference type="RefSeq" id="WP_206542607.1">
    <property type="nucleotide sequence ID" value="NZ_LDRK01000091.1"/>
</dbReference>
<evidence type="ECO:0000256" key="2">
    <source>
        <dbReference type="ARBA" id="ARBA00023125"/>
    </source>
</evidence>
<protein>
    <submittedName>
        <fullName evidence="6">Transcriptional regulator</fullName>
    </submittedName>
</protein>
<dbReference type="Pfam" id="PF01380">
    <property type="entry name" value="SIS"/>
    <property type="match status" value="1"/>
</dbReference>
<keyword evidence="2" id="KW-0238">DNA-binding</keyword>
<dbReference type="GO" id="GO:1901135">
    <property type="term" value="P:carbohydrate derivative metabolic process"/>
    <property type="evidence" value="ECO:0007669"/>
    <property type="project" value="InterPro"/>
</dbReference>
<dbReference type="PATRIC" id="fig|1079994.3.peg.2578"/>
<dbReference type="SUPFAM" id="SSF46689">
    <property type="entry name" value="Homeodomain-like"/>
    <property type="match status" value="1"/>
</dbReference>
<evidence type="ECO:0000256" key="1">
    <source>
        <dbReference type="ARBA" id="ARBA00023015"/>
    </source>
</evidence>
<sequence length="282" mass="30211">MTRLRDRISERWDSLAKSERAVSRVLTAMSAERILYASAAELGAQSKTSNASVVRTLQTLGYAGLSELKQEVAAPFSSTVSPEVRLRSRLEHLGQDLGQIQREIWSEAQDLVALASRANTDAQYSSAVNLVIHADTVFCYGLGASGIAADHLALRLRRIGVSTRRLTTDGFRLADEVMSLGSRDLLVIFAPGRVTRDIEALLDQAHLVGASVLLITDELHEQLGSRVTVSLAAPHTPTGLTAEGIAGILTGDVLVQGVSAVGPDTALRSSQTLNDLRGRLGY</sequence>
<proteinExistence type="predicted"/>
<dbReference type="Gene3D" id="3.40.50.10490">
    <property type="entry name" value="Glucose-6-phosphate isomerase like protein, domain 1"/>
    <property type="match status" value="1"/>
</dbReference>
<feature type="domain" description="HTH rpiR-type" evidence="4">
    <location>
        <begin position="2"/>
        <end position="79"/>
    </location>
</feature>
<keyword evidence="1" id="KW-0805">Transcription regulation</keyword>
<dbReference type="AlphaFoldDB" id="A0A147EEG7"/>
<dbReference type="PANTHER" id="PTHR30514:SF1">
    <property type="entry name" value="HTH-TYPE TRANSCRIPTIONAL REGULATOR HEXR-RELATED"/>
    <property type="match status" value="1"/>
</dbReference>